<dbReference type="Proteomes" id="UP001302602">
    <property type="component" value="Unassembled WGS sequence"/>
</dbReference>
<name>A0AAN6U992_9PEZI</name>
<dbReference type="RefSeq" id="XP_062652589.1">
    <property type="nucleotide sequence ID" value="XM_062787321.1"/>
</dbReference>
<sequence length="119" mass="13357">MKFLADNKRTLDALNNWVPNPIILSSFFWGAGNVDQRSIDGLLCSLLHQLLKAEPGLGPQLLTRYPEWTDRATYHDWSNKELETALFLAWDLPTRTASLSSLLPAAEAGIQGSMQTMHF</sequence>
<evidence type="ECO:0000313" key="1">
    <source>
        <dbReference type="EMBL" id="KAK4128818.1"/>
    </source>
</evidence>
<organism evidence="1 2">
    <name type="scientific">Parathielavia appendiculata</name>
    <dbReference type="NCBI Taxonomy" id="2587402"/>
    <lineage>
        <taxon>Eukaryota</taxon>
        <taxon>Fungi</taxon>
        <taxon>Dikarya</taxon>
        <taxon>Ascomycota</taxon>
        <taxon>Pezizomycotina</taxon>
        <taxon>Sordariomycetes</taxon>
        <taxon>Sordariomycetidae</taxon>
        <taxon>Sordariales</taxon>
        <taxon>Chaetomiaceae</taxon>
        <taxon>Parathielavia</taxon>
    </lineage>
</organism>
<comment type="caution">
    <text evidence="1">The sequence shown here is derived from an EMBL/GenBank/DDBJ whole genome shotgun (WGS) entry which is preliminary data.</text>
</comment>
<reference evidence="1" key="1">
    <citation type="journal article" date="2023" name="Mol. Phylogenet. Evol.">
        <title>Genome-scale phylogeny and comparative genomics of the fungal order Sordariales.</title>
        <authorList>
            <person name="Hensen N."/>
            <person name="Bonometti L."/>
            <person name="Westerberg I."/>
            <person name="Brannstrom I.O."/>
            <person name="Guillou S."/>
            <person name="Cros-Aarteil S."/>
            <person name="Calhoun S."/>
            <person name="Haridas S."/>
            <person name="Kuo A."/>
            <person name="Mondo S."/>
            <person name="Pangilinan J."/>
            <person name="Riley R."/>
            <person name="LaButti K."/>
            <person name="Andreopoulos B."/>
            <person name="Lipzen A."/>
            <person name="Chen C."/>
            <person name="Yan M."/>
            <person name="Daum C."/>
            <person name="Ng V."/>
            <person name="Clum A."/>
            <person name="Steindorff A."/>
            <person name="Ohm R.A."/>
            <person name="Martin F."/>
            <person name="Silar P."/>
            <person name="Natvig D.O."/>
            <person name="Lalanne C."/>
            <person name="Gautier V."/>
            <person name="Ament-Velasquez S.L."/>
            <person name="Kruys A."/>
            <person name="Hutchinson M.I."/>
            <person name="Powell A.J."/>
            <person name="Barry K."/>
            <person name="Miller A.N."/>
            <person name="Grigoriev I.V."/>
            <person name="Debuchy R."/>
            <person name="Gladieux P."/>
            <person name="Hiltunen Thoren M."/>
            <person name="Johannesson H."/>
        </authorList>
    </citation>
    <scope>NUCLEOTIDE SEQUENCE</scope>
    <source>
        <strain evidence="1">CBS 731.68</strain>
    </source>
</reference>
<proteinExistence type="predicted"/>
<keyword evidence="2" id="KW-1185">Reference proteome</keyword>
<gene>
    <name evidence="1" type="ORF">N657DRAFT_42816</name>
</gene>
<protein>
    <submittedName>
        <fullName evidence="1">Uncharacterized protein</fullName>
    </submittedName>
</protein>
<reference evidence="1" key="2">
    <citation type="submission" date="2023-05" db="EMBL/GenBank/DDBJ databases">
        <authorList>
            <consortium name="Lawrence Berkeley National Laboratory"/>
            <person name="Steindorff A."/>
            <person name="Hensen N."/>
            <person name="Bonometti L."/>
            <person name="Westerberg I."/>
            <person name="Brannstrom I.O."/>
            <person name="Guillou S."/>
            <person name="Cros-Aarteil S."/>
            <person name="Calhoun S."/>
            <person name="Haridas S."/>
            <person name="Kuo A."/>
            <person name="Mondo S."/>
            <person name="Pangilinan J."/>
            <person name="Riley R."/>
            <person name="Labutti K."/>
            <person name="Andreopoulos B."/>
            <person name="Lipzen A."/>
            <person name="Chen C."/>
            <person name="Yanf M."/>
            <person name="Daum C."/>
            <person name="Ng V."/>
            <person name="Clum A."/>
            <person name="Ohm R."/>
            <person name="Martin F."/>
            <person name="Silar P."/>
            <person name="Natvig D."/>
            <person name="Lalanne C."/>
            <person name="Gautier V."/>
            <person name="Ament-Velasquez S.L."/>
            <person name="Kruys A."/>
            <person name="Hutchinson M.I."/>
            <person name="Powell A.J."/>
            <person name="Barry K."/>
            <person name="Miller A.N."/>
            <person name="Grigoriev I.V."/>
            <person name="Debuchy R."/>
            <person name="Gladieux P."/>
            <person name="Thoren M.H."/>
            <person name="Johannesson H."/>
        </authorList>
    </citation>
    <scope>NUCLEOTIDE SEQUENCE</scope>
    <source>
        <strain evidence="1">CBS 731.68</strain>
    </source>
</reference>
<dbReference type="EMBL" id="MU853223">
    <property type="protein sequence ID" value="KAK4128818.1"/>
    <property type="molecule type" value="Genomic_DNA"/>
</dbReference>
<dbReference type="AlphaFoldDB" id="A0AAN6U992"/>
<evidence type="ECO:0000313" key="2">
    <source>
        <dbReference type="Proteomes" id="UP001302602"/>
    </source>
</evidence>
<accession>A0AAN6U992</accession>
<dbReference type="GeneID" id="87824091"/>